<dbReference type="EMBL" id="LSBJ02000006">
    <property type="protein sequence ID" value="OAQ63269.1"/>
    <property type="molecule type" value="Genomic_DNA"/>
</dbReference>
<comment type="caution">
    <text evidence="4">The sequence shown here is derived from an EMBL/GenBank/DDBJ whole genome shotgun (WGS) entry which is preliminary data.</text>
</comment>
<dbReference type="GeneID" id="28856307"/>
<dbReference type="PANTHER" id="PTHR14237:SF23">
    <property type="entry name" value="MOSC DOMAIN PROTEIN (AFU_ORTHOLOGUE AFUA_7G05900)"/>
    <property type="match status" value="1"/>
</dbReference>
<keyword evidence="2" id="KW-1133">Transmembrane helix</keyword>
<feature type="compositionally biased region" description="Basic and acidic residues" evidence="1">
    <location>
        <begin position="48"/>
        <end position="62"/>
    </location>
</feature>
<dbReference type="InterPro" id="IPR005303">
    <property type="entry name" value="MOCOS_middle"/>
</dbReference>
<dbReference type="GO" id="GO:0003824">
    <property type="term" value="F:catalytic activity"/>
    <property type="evidence" value="ECO:0007669"/>
    <property type="project" value="InterPro"/>
</dbReference>
<keyword evidence="5" id="KW-1185">Reference proteome</keyword>
<dbReference type="GO" id="GO:0030170">
    <property type="term" value="F:pyridoxal phosphate binding"/>
    <property type="evidence" value="ECO:0007669"/>
    <property type="project" value="InterPro"/>
</dbReference>
<dbReference type="OrthoDB" id="17255at2759"/>
<dbReference type="Proteomes" id="UP000078397">
    <property type="component" value="Unassembled WGS sequence"/>
</dbReference>
<dbReference type="PROSITE" id="PS51340">
    <property type="entry name" value="MOSC"/>
    <property type="match status" value="1"/>
</dbReference>
<feature type="transmembrane region" description="Helical" evidence="2">
    <location>
        <begin position="6"/>
        <end position="27"/>
    </location>
</feature>
<dbReference type="InterPro" id="IPR005302">
    <property type="entry name" value="MoCF_Sase_C"/>
</dbReference>
<feature type="domain" description="MOSC" evidence="3">
    <location>
        <begin position="237"/>
        <end position="430"/>
    </location>
</feature>
<dbReference type="KEGG" id="pchm:VFPPC_14545"/>
<dbReference type="RefSeq" id="XP_018140849.1">
    <property type="nucleotide sequence ID" value="XM_018292313.1"/>
</dbReference>
<dbReference type="GO" id="GO:0030151">
    <property type="term" value="F:molybdenum ion binding"/>
    <property type="evidence" value="ECO:0007669"/>
    <property type="project" value="InterPro"/>
</dbReference>
<dbReference type="SUPFAM" id="SSF50800">
    <property type="entry name" value="PK beta-barrel domain-like"/>
    <property type="match status" value="1"/>
</dbReference>
<feature type="region of interest" description="Disordered" evidence="1">
    <location>
        <begin position="44"/>
        <end position="71"/>
    </location>
</feature>
<evidence type="ECO:0000256" key="1">
    <source>
        <dbReference type="SAM" id="MobiDB-lite"/>
    </source>
</evidence>
<dbReference type="AlphaFoldDB" id="A0A179FDS7"/>
<gene>
    <name evidence="4" type="ORF">VFPPC_14545</name>
</gene>
<reference evidence="4 5" key="1">
    <citation type="journal article" date="2016" name="PLoS Pathog.">
        <title>Biosynthesis of antibiotic leucinostatins in bio-control fungus Purpureocillium lilacinum and their inhibition on phytophthora revealed by genome mining.</title>
        <authorList>
            <person name="Wang G."/>
            <person name="Liu Z."/>
            <person name="Lin R."/>
            <person name="Li E."/>
            <person name="Mao Z."/>
            <person name="Ling J."/>
            <person name="Yang Y."/>
            <person name="Yin W.B."/>
            <person name="Xie B."/>
        </authorList>
    </citation>
    <scope>NUCLEOTIDE SEQUENCE [LARGE SCALE GENOMIC DNA]</scope>
    <source>
        <strain evidence="4">170</strain>
    </source>
</reference>
<name>A0A179FDS7_METCM</name>
<dbReference type="InterPro" id="IPR011037">
    <property type="entry name" value="Pyrv_Knase-like_insert_dom_sf"/>
</dbReference>
<dbReference type="Pfam" id="PF03473">
    <property type="entry name" value="MOSC"/>
    <property type="match status" value="1"/>
</dbReference>
<sequence length="443" mass="50470">MAHLDYSAVFLVVVTVIVFFVPVFILFPPIPVDHSDALRQTHSKLGRPLRESNLRSQYDKRHQPQPGKTPKIESLHIYPIKSCRGIEVDKTRILPTGLEHDRLFMFAQLTSKATSNSTGKGDEAASSRVWEFLTLRQLPLLANVKVDIWLPDPNKKSRQLGYLEGGFVLVRFPWQDKGLRGFAQLVAAKFSRGLSAVSEKEFVLPLEFPSKEEITARGYEFANVKIWVDIANALNMSRELPPELATYLGVKNRLGIFRSDPFNRRVVFRCAPRKETLGYQTEVDFHDAYPVHLLNLTSIRALESKIQKDKQIDRLDARRFRGNIIISGVKDYDEDDWRRIKFKSPGTTKTLSTFDVSCRTVRCKLPNVDPATGIRHKVEPDHALRKYRDIDAGAPKMGCLGMQLCPIFPKSDIPEQLESMLEVGMELDVLERGSHLYIKQSAR</sequence>
<accession>A0A179FDS7</accession>
<proteinExistence type="predicted"/>
<keyword evidence="2" id="KW-0472">Membrane</keyword>
<dbReference type="PANTHER" id="PTHR14237">
    <property type="entry name" value="MOLYBDOPTERIN COFACTOR SULFURASE MOSC"/>
    <property type="match status" value="1"/>
</dbReference>
<dbReference type="STRING" id="1380566.A0A179FDS7"/>
<keyword evidence="2" id="KW-0812">Transmembrane</keyword>
<evidence type="ECO:0000313" key="5">
    <source>
        <dbReference type="Proteomes" id="UP000078397"/>
    </source>
</evidence>
<organism evidence="4 5">
    <name type="scientific">Pochonia chlamydosporia 170</name>
    <dbReference type="NCBI Taxonomy" id="1380566"/>
    <lineage>
        <taxon>Eukaryota</taxon>
        <taxon>Fungi</taxon>
        <taxon>Dikarya</taxon>
        <taxon>Ascomycota</taxon>
        <taxon>Pezizomycotina</taxon>
        <taxon>Sordariomycetes</taxon>
        <taxon>Hypocreomycetidae</taxon>
        <taxon>Hypocreales</taxon>
        <taxon>Clavicipitaceae</taxon>
        <taxon>Pochonia</taxon>
    </lineage>
</organism>
<evidence type="ECO:0000313" key="4">
    <source>
        <dbReference type="EMBL" id="OAQ63269.1"/>
    </source>
</evidence>
<dbReference type="Pfam" id="PF03476">
    <property type="entry name" value="MOSC_N"/>
    <property type="match status" value="1"/>
</dbReference>
<protein>
    <submittedName>
        <fullName evidence="4">MOSC domain-containing protein</fullName>
    </submittedName>
</protein>
<evidence type="ECO:0000259" key="3">
    <source>
        <dbReference type="PROSITE" id="PS51340"/>
    </source>
</evidence>
<evidence type="ECO:0000256" key="2">
    <source>
        <dbReference type="SAM" id="Phobius"/>
    </source>
</evidence>